<keyword evidence="2" id="KW-0472">Membrane</keyword>
<accession>A0AAN7NMW0</accession>
<comment type="caution">
    <text evidence="4">The sequence shown here is derived from an EMBL/GenBank/DDBJ whole genome shotgun (WGS) entry which is preliminary data.</text>
</comment>
<keyword evidence="2" id="KW-1133">Transmembrane helix</keyword>
<feature type="compositionally biased region" description="Polar residues" evidence="1">
    <location>
        <begin position="277"/>
        <end position="287"/>
    </location>
</feature>
<feature type="chain" id="PRO_5042923196" description="Ig-like domain-containing protein" evidence="3">
    <location>
        <begin position="29"/>
        <end position="304"/>
    </location>
</feature>
<evidence type="ECO:0000256" key="2">
    <source>
        <dbReference type="SAM" id="Phobius"/>
    </source>
</evidence>
<organism evidence="4 5">
    <name type="scientific">Mycteria americana</name>
    <name type="common">Wood stork</name>
    <dbReference type="NCBI Taxonomy" id="33587"/>
    <lineage>
        <taxon>Eukaryota</taxon>
        <taxon>Metazoa</taxon>
        <taxon>Chordata</taxon>
        <taxon>Craniata</taxon>
        <taxon>Vertebrata</taxon>
        <taxon>Euteleostomi</taxon>
        <taxon>Archelosauria</taxon>
        <taxon>Archosauria</taxon>
        <taxon>Dinosauria</taxon>
        <taxon>Saurischia</taxon>
        <taxon>Theropoda</taxon>
        <taxon>Coelurosauria</taxon>
        <taxon>Aves</taxon>
        <taxon>Neognathae</taxon>
        <taxon>Neoaves</taxon>
        <taxon>Aequornithes</taxon>
        <taxon>Ciconiiformes</taxon>
        <taxon>Ciconiidae</taxon>
        <taxon>Mycteria</taxon>
    </lineage>
</organism>
<dbReference type="AlphaFoldDB" id="A0AAN7NMW0"/>
<evidence type="ECO:0008006" key="6">
    <source>
        <dbReference type="Google" id="ProtNLM"/>
    </source>
</evidence>
<keyword evidence="5" id="KW-1185">Reference proteome</keyword>
<sequence length="304" mass="32675">MEVRLASGFLPLLVLAWLPTGLTHQVSATINASVELDLILQCLLQTGSSSTAGEVKWCNTTRNNGEKQNEGGVEMRKGTVSQPEESVIAMECRFEIWSENLMVHVKWYKPAGLEERNQTNTMALGENCTNLTSPGVRAANMGICGCRLFITGTNLTDTGNSMQGTVPSNDSTHPCTVGWRLTGASVMVVCAGLNFLLCIIFGLAIGTLLYMPIIGLLLWQCRRNRKGKLTSRQVVEGNQLSMAAPVIGTEDLTYANLTFEKNGTKPASSDIIYTKIKPSQQKQSSGDASAANAGVDVSPEGEGK</sequence>
<evidence type="ECO:0000313" key="4">
    <source>
        <dbReference type="EMBL" id="KAK4813863.1"/>
    </source>
</evidence>
<feature type="signal peptide" evidence="3">
    <location>
        <begin position="1"/>
        <end position="28"/>
    </location>
</feature>
<protein>
    <recommendedName>
        <fullName evidence="6">Ig-like domain-containing protein</fullName>
    </recommendedName>
</protein>
<evidence type="ECO:0000256" key="1">
    <source>
        <dbReference type="SAM" id="MobiDB-lite"/>
    </source>
</evidence>
<feature type="region of interest" description="Disordered" evidence="1">
    <location>
        <begin position="277"/>
        <end position="304"/>
    </location>
</feature>
<keyword evidence="2" id="KW-0812">Transmembrane</keyword>
<name>A0AAN7NMW0_MYCAM</name>
<gene>
    <name evidence="4" type="ORF">QYF61_001961</name>
</gene>
<evidence type="ECO:0000313" key="5">
    <source>
        <dbReference type="Proteomes" id="UP001333110"/>
    </source>
</evidence>
<feature type="transmembrane region" description="Helical" evidence="2">
    <location>
        <begin position="193"/>
        <end position="219"/>
    </location>
</feature>
<proteinExistence type="predicted"/>
<dbReference type="Proteomes" id="UP001333110">
    <property type="component" value="Unassembled WGS sequence"/>
</dbReference>
<evidence type="ECO:0000256" key="3">
    <source>
        <dbReference type="SAM" id="SignalP"/>
    </source>
</evidence>
<keyword evidence="3" id="KW-0732">Signal</keyword>
<reference evidence="4 5" key="1">
    <citation type="journal article" date="2023" name="J. Hered.">
        <title>Chromosome-level genome of the wood stork (Mycteria americana) provides insight into avian chromosome evolution.</title>
        <authorList>
            <person name="Flamio R. Jr."/>
            <person name="Ramstad K.M."/>
        </authorList>
    </citation>
    <scope>NUCLEOTIDE SEQUENCE [LARGE SCALE GENOMIC DNA]</scope>
    <source>
        <strain evidence="4">JAX WOST 10</strain>
    </source>
</reference>
<dbReference type="EMBL" id="JAUNZN010000011">
    <property type="protein sequence ID" value="KAK4813863.1"/>
    <property type="molecule type" value="Genomic_DNA"/>
</dbReference>